<dbReference type="InterPro" id="IPR054722">
    <property type="entry name" value="PolX-like_BBD"/>
</dbReference>
<accession>A0ABQ9I420</accession>
<keyword evidence="4" id="KW-1185">Reference proteome</keyword>
<feature type="domain" description="Retrovirus-related Pol polyprotein from transposon TNT 1-94-like beta-barrel" evidence="2">
    <location>
        <begin position="222"/>
        <end position="261"/>
    </location>
</feature>
<organism evidence="3 4">
    <name type="scientific">Dryococelus australis</name>
    <dbReference type="NCBI Taxonomy" id="614101"/>
    <lineage>
        <taxon>Eukaryota</taxon>
        <taxon>Metazoa</taxon>
        <taxon>Ecdysozoa</taxon>
        <taxon>Arthropoda</taxon>
        <taxon>Hexapoda</taxon>
        <taxon>Insecta</taxon>
        <taxon>Pterygota</taxon>
        <taxon>Neoptera</taxon>
        <taxon>Polyneoptera</taxon>
        <taxon>Phasmatodea</taxon>
        <taxon>Verophasmatodea</taxon>
        <taxon>Anareolatae</taxon>
        <taxon>Phasmatidae</taxon>
        <taxon>Eurycanthinae</taxon>
        <taxon>Dryococelus</taxon>
    </lineage>
</organism>
<gene>
    <name evidence="3" type="ORF">PR048_010908</name>
</gene>
<name>A0ABQ9I420_9NEOP</name>
<dbReference type="Proteomes" id="UP001159363">
    <property type="component" value="Chromosome 3"/>
</dbReference>
<proteinExistence type="predicted"/>
<feature type="compositionally biased region" description="Basic and acidic residues" evidence="1">
    <location>
        <begin position="87"/>
        <end position="105"/>
    </location>
</feature>
<reference evidence="3 4" key="1">
    <citation type="submission" date="2023-02" db="EMBL/GenBank/DDBJ databases">
        <title>LHISI_Scaffold_Assembly.</title>
        <authorList>
            <person name="Stuart O.P."/>
            <person name="Cleave R."/>
            <person name="Magrath M.J.L."/>
            <person name="Mikheyev A.S."/>
        </authorList>
    </citation>
    <scope>NUCLEOTIDE SEQUENCE [LARGE SCALE GENOMIC DNA]</scope>
    <source>
        <strain evidence="3">Daus_M_001</strain>
        <tissue evidence="3">Leg muscle</tissue>
    </source>
</reference>
<dbReference type="Pfam" id="PF22936">
    <property type="entry name" value="Pol_BBD"/>
    <property type="match status" value="1"/>
</dbReference>
<protein>
    <recommendedName>
        <fullName evidence="2">Retrovirus-related Pol polyprotein from transposon TNT 1-94-like beta-barrel domain-containing protein</fullName>
    </recommendedName>
</protein>
<comment type="caution">
    <text evidence="3">The sequence shown here is derived from an EMBL/GenBank/DDBJ whole genome shotgun (WGS) entry which is preliminary data.</text>
</comment>
<sequence length="262" mass="30137">MLFCKRLEENKLVFSNETRAVFLLLGLPRTKYGSLIRSIHSADGLNLQNVKNKLMLEERTEKFQMGRDKDEANALATRVGRLDRNDREWRGNKGYDNRKDDEKSFGSKRNGSKPTRREDQERSVLCFACKEPNYIARYCQNVKRLQNGMQGGQQWYGNEPPWQHEYSSSPSPQNLHGRAHTAEVHELSKGKKEKGERVKSGSSTVRYKALSVKENDENKGVWLIDSGSSHHMTLQNSIFSEFFDVEEEIEIADGEYISVAGW</sequence>
<dbReference type="EMBL" id="JARBHB010000003">
    <property type="protein sequence ID" value="KAJ8891392.1"/>
    <property type="molecule type" value="Genomic_DNA"/>
</dbReference>
<feature type="region of interest" description="Disordered" evidence="1">
    <location>
        <begin position="87"/>
        <end position="121"/>
    </location>
</feature>
<evidence type="ECO:0000313" key="3">
    <source>
        <dbReference type="EMBL" id="KAJ8891392.1"/>
    </source>
</evidence>
<evidence type="ECO:0000313" key="4">
    <source>
        <dbReference type="Proteomes" id="UP001159363"/>
    </source>
</evidence>
<evidence type="ECO:0000256" key="1">
    <source>
        <dbReference type="SAM" id="MobiDB-lite"/>
    </source>
</evidence>
<evidence type="ECO:0000259" key="2">
    <source>
        <dbReference type="Pfam" id="PF22936"/>
    </source>
</evidence>